<reference evidence="2" key="2">
    <citation type="submission" date="2025-08" db="UniProtKB">
        <authorList>
            <consortium name="RefSeq"/>
        </authorList>
    </citation>
    <scope>IDENTIFICATION</scope>
</reference>
<reference evidence="1" key="1">
    <citation type="journal article" date="2020" name="Nat. Genet.">
        <title>Genomic diversifications of five Gossypium allopolyploid species and their impact on cotton improvement.</title>
        <authorList>
            <person name="Chen Z.J."/>
            <person name="Sreedasyam A."/>
            <person name="Ando A."/>
            <person name="Song Q."/>
            <person name="De Santiago L.M."/>
            <person name="Hulse-Kemp A.M."/>
            <person name="Ding M."/>
            <person name="Ye W."/>
            <person name="Kirkbride R.C."/>
            <person name="Jenkins J."/>
            <person name="Plott C."/>
            <person name="Lovell J."/>
            <person name="Lin Y.M."/>
            <person name="Vaughn R."/>
            <person name="Liu B."/>
            <person name="Simpson S."/>
            <person name="Scheffler B.E."/>
            <person name="Wen L."/>
            <person name="Saski C.A."/>
            <person name="Grover C.E."/>
            <person name="Hu G."/>
            <person name="Conover J.L."/>
            <person name="Carlson J.W."/>
            <person name="Shu S."/>
            <person name="Boston L.B."/>
            <person name="Williams M."/>
            <person name="Peterson D.G."/>
            <person name="McGee K."/>
            <person name="Jones D.C."/>
            <person name="Wendel J.F."/>
            <person name="Stelly D.M."/>
            <person name="Grimwood J."/>
            <person name="Schmutz J."/>
        </authorList>
    </citation>
    <scope>NUCLEOTIDE SEQUENCE [LARGE SCALE GENOMIC DNA]</scope>
    <source>
        <strain evidence="1">cv. TM-1</strain>
    </source>
</reference>
<dbReference type="PaxDb" id="3635-A0A1U8HND4"/>
<organism evidence="1 2">
    <name type="scientific">Gossypium hirsutum</name>
    <name type="common">Upland cotton</name>
    <name type="synonym">Gossypium mexicanum</name>
    <dbReference type="NCBI Taxonomy" id="3635"/>
    <lineage>
        <taxon>Eukaryota</taxon>
        <taxon>Viridiplantae</taxon>
        <taxon>Streptophyta</taxon>
        <taxon>Embryophyta</taxon>
        <taxon>Tracheophyta</taxon>
        <taxon>Spermatophyta</taxon>
        <taxon>Magnoliopsida</taxon>
        <taxon>eudicotyledons</taxon>
        <taxon>Gunneridae</taxon>
        <taxon>Pentapetalae</taxon>
        <taxon>rosids</taxon>
        <taxon>malvids</taxon>
        <taxon>Malvales</taxon>
        <taxon>Malvaceae</taxon>
        <taxon>Malvoideae</taxon>
        <taxon>Gossypium</taxon>
    </lineage>
</organism>
<dbReference type="OrthoDB" id="996762at2759"/>
<dbReference type="Proteomes" id="UP000818029">
    <property type="component" value="Chromosome A03"/>
</dbReference>
<dbReference type="GeneID" id="107887827"/>
<dbReference type="PANTHER" id="PTHR46148:SF44">
    <property type="entry name" value="GAG-POL POLYPROTEIN"/>
    <property type="match status" value="1"/>
</dbReference>
<dbReference type="AlphaFoldDB" id="A0A1U8HND4"/>
<gene>
    <name evidence="2" type="primary">LOC107887827</name>
</gene>
<proteinExistence type="predicted"/>
<evidence type="ECO:0000313" key="2">
    <source>
        <dbReference type="RefSeq" id="XP_016667541.1"/>
    </source>
</evidence>
<protein>
    <submittedName>
        <fullName evidence="2">Uncharacterized protein</fullName>
    </submittedName>
</protein>
<name>A0A1U8HND4_GOSHI</name>
<accession>A0A1U8HND4</accession>
<evidence type="ECO:0000313" key="1">
    <source>
        <dbReference type="Proteomes" id="UP000818029"/>
    </source>
</evidence>
<dbReference type="PANTHER" id="PTHR46148">
    <property type="entry name" value="CHROMO DOMAIN-CONTAINING PROTEIN"/>
    <property type="match status" value="1"/>
</dbReference>
<keyword evidence="1" id="KW-1185">Reference proteome</keyword>
<sequence>MAPYKALYGHKCRTSLCWTELGECRVLGPEMVSETEDKVRLIRDCLKVDSDGQNSYAELKRSEIEYSVRASFFIRSRHGRRPIHDVFHVSMLRHYRSGPTYIVPDEEIDVRPALTFKEEPIQFLDRDVKVIWKKSILLVNVLW</sequence>
<dbReference type="RefSeq" id="XP_016667541.1">
    <property type="nucleotide sequence ID" value="XM_016812052.1"/>
</dbReference>
<dbReference type="KEGG" id="ghi:107887827"/>